<dbReference type="PANTHER" id="PTHR47706">
    <property type="entry name" value="NMRA-LIKE FAMILY PROTEIN"/>
    <property type="match status" value="1"/>
</dbReference>
<evidence type="ECO:0000313" key="5">
    <source>
        <dbReference type="EMBL" id="KAF4465446.1"/>
    </source>
</evidence>
<sequence>MAPIQNVAILGGTGSLGEVLVPELLKAEFNVTCITRPGSKATLPTGVMTKSADYTDHKSLTAALENQDALVEAFNPAASAHQELFLKSALAAGVRHIITPDFSGDTFHPRISELLIFEPKLRAKRQLETIIAQSEGKLTWTAIITGPWFDWTIETGIFWVNKEKRTIYRYGSGDQRCSMSRRALNGEALVAVLKNPEKFQNRPAYFASHTVSTNELIAVVKELGLEGWSTVDVPIEGHYEEALRLWEEDTANGVEDRLGSKAYPMLSTVALLNEENRYGADFSQKAEPGWDEGKDALMESLRKLLSC</sequence>
<gene>
    <name evidence="5" type="ORF">FALBO_7711</name>
</gene>
<organism evidence="5 6">
    <name type="scientific">Fusarium albosuccineum</name>
    <dbReference type="NCBI Taxonomy" id="1237068"/>
    <lineage>
        <taxon>Eukaryota</taxon>
        <taxon>Fungi</taxon>
        <taxon>Dikarya</taxon>
        <taxon>Ascomycota</taxon>
        <taxon>Pezizomycotina</taxon>
        <taxon>Sordariomycetes</taxon>
        <taxon>Hypocreomycetidae</taxon>
        <taxon>Hypocreales</taxon>
        <taxon>Nectriaceae</taxon>
        <taxon>Fusarium</taxon>
        <taxon>Fusarium decemcellulare species complex</taxon>
    </lineage>
</organism>
<proteinExistence type="inferred from homology"/>
<feature type="domain" description="NAD(P)-binding" evidence="4">
    <location>
        <begin position="11"/>
        <end position="156"/>
    </location>
</feature>
<dbReference type="InterPro" id="IPR036291">
    <property type="entry name" value="NAD(P)-bd_dom_sf"/>
</dbReference>
<reference evidence="5 6" key="1">
    <citation type="submission" date="2020-01" db="EMBL/GenBank/DDBJ databases">
        <title>Identification and distribution of gene clusters putatively required for synthesis of sphingolipid metabolism inhibitors in phylogenetically diverse species of the filamentous fungus Fusarium.</title>
        <authorList>
            <person name="Kim H.-S."/>
            <person name="Busman M."/>
            <person name="Brown D.W."/>
            <person name="Divon H."/>
            <person name="Uhlig S."/>
            <person name="Proctor R.H."/>
        </authorList>
    </citation>
    <scope>NUCLEOTIDE SEQUENCE [LARGE SCALE GENOMIC DNA]</scope>
    <source>
        <strain evidence="5 6">NRRL 20459</strain>
    </source>
</reference>
<dbReference type="Pfam" id="PF13460">
    <property type="entry name" value="NAD_binding_10"/>
    <property type="match status" value="1"/>
</dbReference>
<dbReference type="SUPFAM" id="SSF51735">
    <property type="entry name" value="NAD(P)-binding Rossmann-fold domains"/>
    <property type="match status" value="1"/>
</dbReference>
<dbReference type="InterPro" id="IPR016040">
    <property type="entry name" value="NAD(P)-bd_dom"/>
</dbReference>
<evidence type="ECO:0000256" key="1">
    <source>
        <dbReference type="ARBA" id="ARBA00005725"/>
    </source>
</evidence>
<dbReference type="AlphaFoldDB" id="A0A8H4LAU1"/>
<dbReference type="InterPro" id="IPR051609">
    <property type="entry name" value="NmrA/Isoflavone_reductase-like"/>
</dbReference>
<dbReference type="OrthoDB" id="9984533at2759"/>
<dbReference type="GO" id="GO:0016491">
    <property type="term" value="F:oxidoreductase activity"/>
    <property type="evidence" value="ECO:0007669"/>
    <property type="project" value="UniProtKB-KW"/>
</dbReference>
<name>A0A8H4LAU1_9HYPO</name>
<dbReference type="Gene3D" id="3.40.50.720">
    <property type="entry name" value="NAD(P)-binding Rossmann-like Domain"/>
    <property type="match status" value="1"/>
</dbReference>
<evidence type="ECO:0000256" key="3">
    <source>
        <dbReference type="ARBA" id="ARBA00023002"/>
    </source>
</evidence>
<dbReference type="Proteomes" id="UP000554235">
    <property type="component" value="Unassembled WGS sequence"/>
</dbReference>
<evidence type="ECO:0000256" key="2">
    <source>
        <dbReference type="ARBA" id="ARBA00022857"/>
    </source>
</evidence>
<comment type="similarity">
    <text evidence="1">Belongs to the NmrA-type oxidoreductase family. Isoflavone reductase subfamily.</text>
</comment>
<keyword evidence="2" id="KW-0521">NADP</keyword>
<dbReference type="EMBL" id="JAADYS010001032">
    <property type="protein sequence ID" value="KAF4465446.1"/>
    <property type="molecule type" value="Genomic_DNA"/>
</dbReference>
<evidence type="ECO:0000259" key="4">
    <source>
        <dbReference type="Pfam" id="PF13460"/>
    </source>
</evidence>
<protein>
    <submittedName>
        <fullName evidence="5">NAD(P)-binding</fullName>
    </submittedName>
</protein>
<comment type="caution">
    <text evidence="5">The sequence shown here is derived from an EMBL/GenBank/DDBJ whole genome shotgun (WGS) entry which is preliminary data.</text>
</comment>
<evidence type="ECO:0000313" key="6">
    <source>
        <dbReference type="Proteomes" id="UP000554235"/>
    </source>
</evidence>
<keyword evidence="3" id="KW-0560">Oxidoreductase</keyword>
<accession>A0A8H4LAU1</accession>
<keyword evidence="6" id="KW-1185">Reference proteome</keyword>
<dbReference type="PANTHER" id="PTHR47706:SF9">
    <property type="entry name" value="NMRA-LIKE DOMAIN-CONTAINING PROTEIN-RELATED"/>
    <property type="match status" value="1"/>
</dbReference>